<dbReference type="KEGG" id="bbel:109464578"/>
<feature type="region of interest" description="Disordered" evidence="2">
    <location>
        <begin position="210"/>
        <end position="230"/>
    </location>
</feature>
<evidence type="ECO:0000256" key="2">
    <source>
        <dbReference type="SAM" id="MobiDB-lite"/>
    </source>
</evidence>
<sequence length="230" mass="26372">MTQGGKMASEDAEILCKLETLKEIRSKMLQLEKVKARLKQDVETTEQENVCLKEYREEMDMLLQEKMAHVEELRLIHADINLMETTIKQAEVERNRSLEAAKRMYEEVCPLKDHVDQLRASIGLEKLPSLEEEDERITPQYFEKQKAEWATDQTDPPIPESLAAAAAAAQELQVARQKGDTGRGFRQQPPPMKACLSCHQQIHRNAPICPLCKAKSRSRNPKKPKRKPDD</sequence>
<dbReference type="AlphaFoldDB" id="A0A6P4YEG5"/>
<evidence type="ECO:0000313" key="5">
    <source>
        <dbReference type="RefSeq" id="XP_019617142.1"/>
    </source>
</evidence>
<dbReference type="InterPro" id="IPR044069">
    <property type="entry name" value="ZF_C4H2"/>
</dbReference>
<evidence type="ECO:0000256" key="1">
    <source>
        <dbReference type="SAM" id="Coils"/>
    </source>
</evidence>
<dbReference type="GeneID" id="109464578"/>
<feature type="coiled-coil region" evidence="1">
    <location>
        <begin position="21"/>
        <end position="107"/>
    </location>
</feature>
<organism evidence="4 5">
    <name type="scientific">Branchiostoma belcheri</name>
    <name type="common">Amphioxus</name>
    <dbReference type="NCBI Taxonomy" id="7741"/>
    <lineage>
        <taxon>Eukaryota</taxon>
        <taxon>Metazoa</taxon>
        <taxon>Chordata</taxon>
        <taxon>Cephalochordata</taxon>
        <taxon>Leptocardii</taxon>
        <taxon>Amphioxiformes</taxon>
        <taxon>Branchiostomatidae</taxon>
        <taxon>Branchiostoma</taxon>
    </lineage>
</organism>
<evidence type="ECO:0000259" key="3">
    <source>
        <dbReference type="PROSITE" id="PS51896"/>
    </source>
</evidence>
<feature type="compositionally biased region" description="Basic residues" evidence="2">
    <location>
        <begin position="214"/>
        <end position="230"/>
    </location>
</feature>
<accession>A0A6P4YEG5</accession>
<dbReference type="RefSeq" id="XP_019617142.1">
    <property type="nucleotide sequence ID" value="XM_019761583.1"/>
</dbReference>
<dbReference type="Proteomes" id="UP000515135">
    <property type="component" value="Unplaced"/>
</dbReference>
<dbReference type="PROSITE" id="PS51896">
    <property type="entry name" value="ZF_C4H2"/>
    <property type="match status" value="1"/>
</dbReference>
<keyword evidence="1" id="KW-0175">Coiled coil</keyword>
<dbReference type="OrthoDB" id="20865at2759"/>
<evidence type="ECO:0000313" key="4">
    <source>
        <dbReference type="Proteomes" id="UP000515135"/>
    </source>
</evidence>
<proteinExistence type="predicted"/>
<dbReference type="GO" id="GO:0005634">
    <property type="term" value="C:nucleus"/>
    <property type="evidence" value="ECO:0007669"/>
    <property type="project" value="TreeGrafter"/>
</dbReference>
<dbReference type="Pfam" id="PF10146">
    <property type="entry name" value="zf-C4H2"/>
    <property type="match status" value="1"/>
</dbReference>
<gene>
    <name evidence="5" type="primary">LOC109464578</name>
</gene>
<protein>
    <submittedName>
        <fullName evidence="5">Zinc finger C4H2 domain-containing protein-like</fullName>
    </submittedName>
</protein>
<dbReference type="PANTHER" id="PTHR31058:SF2">
    <property type="entry name" value="ZINC FINGER C4H2 DOMAIN-CONTAINING PROTEIN"/>
    <property type="match status" value="1"/>
</dbReference>
<dbReference type="GO" id="GO:0045666">
    <property type="term" value="P:positive regulation of neuron differentiation"/>
    <property type="evidence" value="ECO:0007669"/>
    <property type="project" value="TreeGrafter"/>
</dbReference>
<dbReference type="InterPro" id="IPR018482">
    <property type="entry name" value="Znf-C4H2"/>
</dbReference>
<name>A0A6P4YEG5_BRABE</name>
<keyword evidence="4" id="KW-1185">Reference proteome</keyword>
<reference evidence="5" key="1">
    <citation type="submission" date="2025-08" db="UniProtKB">
        <authorList>
            <consortium name="RefSeq"/>
        </authorList>
    </citation>
    <scope>IDENTIFICATION</scope>
    <source>
        <tissue evidence="5">Gonad</tissue>
    </source>
</reference>
<feature type="domain" description="C4H2-type" evidence="3">
    <location>
        <begin position="187"/>
        <end position="229"/>
    </location>
</feature>
<dbReference type="PANTHER" id="PTHR31058">
    <property type="entry name" value="ZINC FINGER C4H2 DOMAIN-CONTAINING PROTEIN"/>
    <property type="match status" value="1"/>
</dbReference>